<dbReference type="EMBL" id="KB294299">
    <property type="protein sequence ID" value="ELU14785.1"/>
    <property type="molecule type" value="Genomic_DNA"/>
</dbReference>
<keyword evidence="4" id="KW-1185">Reference proteome</keyword>
<comment type="similarity">
    <text evidence="1">Belongs to the UPF0489 family.</text>
</comment>
<protein>
    <submittedName>
        <fullName evidence="2 3">Uncharacterized protein</fullName>
    </submittedName>
</protein>
<dbReference type="OMA" id="RIFWHLE"/>
<dbReference type="PANTHER" id="PTHR13225:SF3">
    <property type="entry name" value="UPF0489 PROTEIN C5ORF22"/>
    <property type="match status" value="1"/>
</dbReference>
<dbReference type="Proteomes" id="UP000014760">
    <property type="component" value="Unassembled WGS sequence"/>
</dbReference>
<dbReference type="EMBL" id="AMQN01004756">
    <property type="status" value="NOT_ANNOTATED_CDS"/>
    <property type="molecule type" value="Genomic_DNA"/>
</dbReference>
<dbReference type="EnsemblMetazoa" id="CapteT210011">
    <property type="protein sequence ID" value="CapteP210011"/>
    <property type="gene ID" value="CapteG210011"/>
</dbReference>
<reference evidence="4" key="1">
    <citation type="submission" date="2012-12" db="EMBL/GenBank/DDBJ databases">
        <authorList>
            <person name="Hellsten U."/>
            <person name="Grimwood J."/>
            <person name="Chapman J.A."/>
            <person name="Shapiro H."/>
            <person name="Aerts A."/>
            <person name="Otillar R.P."/>
            <person name="Terry A.Y."/>
            <person name="Boore J.L."/>
            <person name="Simakov O."/>
            <person name="Marletaz F."/>
            <person name="Cho S.-J."/>
            <person name="Edsinger-Gonzales E."/>
            <person name="Havlak P."/>
            <person name="Kuo D.-H."/>
            <person name="Larsson T."/>
            <person name="Lv J."/>
            <person name="Arendt D."/>
            <person name="Savage R."/>
            <person name="Osoegawa K."/>
            <person name="de Jong P."/>
            <person name="Lindberg D.R."/>
            <person name="Seaver E.C."/>
            <person name="Weisblat D.A."/>
            <person name="Putnam N.H."/>
            <person name="Grigoriev I.V."/>
            <person name="Rokhsar D.S."/>
        </authorList>
    </citation>
    <scope>NUCLEOTIDE SEQUENCE</scope>
    <source>
        <strain evidence="4">I ESC-2004</strain>
    </source>
</reference>
<evidence type="ECO:0000313" key="2">
    <source>
        <dbReference type="EMBL" id="ELU14785.1"/>
    </source>
</evidence>
<organism evidence="2">
    <name type="scientific">Capitella teleta</name>
    <name type="common">Polychaete worm</name>
    <dbReference type="NCBI Taxonomy" id="283909"/>
    <lineage>
        <taxon>Eukaryota</taxon>
        <taxon>Metazoa</taxon>
        <taxon>Spiralia</taxon>
        <taxon>Lophotrochozoa</taxon>
        <taxon>Annelida</taxon>
        <taxon>Polychaeta</taxon>
        <taxon>Sedentaria</taxon>
        <taxon>Scolecida</taxon>
        <taxon>Capitellidae</taxon>
        <taxon>Capitella</taxon>
    </lineage>
</organism>
<dbReference type="InterPro" id="IPR024131">
    <property type="entry name" value="UPF0489"/>
</dbReference>
<evidence type="ECO:0000256" key="1">
    <source>
        <dbReference type="ARBA" id="ARBA00007099"/>
    </source>
</evidence>
<sequence length="373" mass="42402">MKTFVVEDHDEALKHIYRQIGAKQLSAQTLTLLHFDSHPDLLIPKNLAADSIFNKEEVIQALSIENWILPAVYAGHISTVIWVRPPWSHQLRDGSYSFSVGEHNNSIRCCCSETYFLSEALFIPENQLSNKKTLTIHVVEICDLLTSKFMLQYLRDSNTDDDETPSKRRKSDSEKSDLILDIDLDYFSTTNPFKSLYSETQYRSIQKLYSYTPPISTDDVVQHSRERALLLAELSKIFDQLAEGNSDVKMESSANLNSVLQELVQDITQNGLPSGDKVDWRWLHEVGSGCDDTELPHHISTQAQIETMVDEMCNCMMQVKQPGIVTIARSSDDDYCPKNQVDDIQSRVIAVLVKVFGDLDITFDYTQHTSESP</sequence>
<accession>R7VGH2</accession>
<dbReference type="Pfam" id="PF12640">
    <property type="entry name" value="UPF0489"/>
    <property type="match status" value="1"/>
</dbReference>
<dbReference type="AlphaFoldDB" id="R7VGH2"/>
<dbReference type="PANTHER" id="PTHR13225">
    <property type="entry name" value="MISEXPRESSION SUPPRESSOR OF RAS 6"/>
    <property type="match status" value="1"/>
</dbReference>
<reference evidence="3" key="3">
    <citation type="submission" date="2015-06" db="UniProtKB">
        <authorList>
            <consortium name="EnsemblMetazoa"/>
        </authorList>
    </citation>
    <scope>IDENTIFICATION</scope>
</reference>
<evidence type="ECO:0000313" key="4">
    <source>
        <dbReference type="Proteomes" id="UP000014760"/>
    </source>
</evidence>
<dbReference type="OrthoDB" id="418142at2759"/>
<dbReference type="HOGENOM" id="CLU_046339_0_0_1"/>
<gene>
    <name evidence="2" type="ORF">CAPTEDRAFT_210011</name>
</gene>
<dbReference type="FunCoup" id="R7VGH2">
    <property type="interactions" value="199"/>
</dbReference>
<dbReference type="STRING" id="283909.R7VGH2"/>
<evidence type="ECO:0000313" key="3">
    <source>
        <dbReference type="EnsemblMetazoa" id="CapteP210011"/>
    </source>
</evidence>
<reference evidence="2 4" key="2">
    <citation type="journal article" date="2013" name="Nature">
        <title>Insights into bilaterian evolution from three spiralian genomes.</title>
        <authorList>
            <person name="Simakov O."/>
            <person name="Marletaz F."/>
            <person name="Cho S.J."/>
            <person name="Edsinger-Gonzales E."/>
            <person name="Havlak P."/>
            <person name="Hellsten U."/>
            <person name="Kuo D.H."/>
            <person name="Larsson T."/>
            <person name="Lv J."/>
            <person name="Arendt D."/>
            <person name="Savage R."/>
            <person name="Osoegawa K."/>
            <person name="de Jong P."/>
            <person name="Grimwood J."/>
            <person name="Chapman J.A."/>
            <person name="Shapiro H."/>
            <person name="Aerts A."/>
            <person name="Otillar R.P."/>
            <person name="Terry A.Y."/>
            <person name="Boore J.L."/>
            <person name="Grigoriev I.V."/>
            <person name="Lindberg D.R."/>
            <person name="Seaver E.C."/>
            <person name="Weisblat D.A."/>
            <person name="Putnam N.H."/>
            <person name="Rokhsar D.S."/>
        </authorList>
    </citation>
    <scope>NUCLEOTIDE SEQUENCE</scope>
    <source>
        <strain evidence="2 4">I ESC-2004</strain>
    </source>
</reference>
<name>R7VGH2_CAPTE</name>
<proteinExistence type="inferred from homology"/>